<accession>A0AAE3DJT6</accession>
<dbReference type="InterPro" id="IPR007380">
    <property type="entry name" value="DUF438"/>
</dbReference>
<evidence type="ECO:0000256" key="1">
    <source>
        <dbReference type="SAM" id="Coils"/>
    </source>
</evidence>
<dbReference type="Pfam" id="PF01814">
    <property type="entry name" value="Hemerythrin"/>
    <property type="match status" value="1"/>
</dbReference>
<dbReference type="AlphaFoldDB" id="A0AAE3DJT6"/>
<reference evidence="4 5" key="1">
    <citation type="submission" date="2021-10" db="EMBL/GenBank/DDBJ databases">
        <title>Anaerobic single-cell dispensing facilitates the cultivation of human gut bacteria.</title>
        <authorList>
            <person name="Afrizal A."/>
        </authorList>
    </citation>
    <scope>NUCLEOTIDE SEQUENCE [LARGE SCALE GENOMIC DNA]</scope>
    <source>
        <strain evidence="4 5">CLA-AA-H244</strain>
    </source>
</reference>
<dbReference type="PANTHER" id="PTHR39966">
    <property type="entry name" value="BLL2471 PROTEIN-RELATED"/>
    <property type="match status" value="1"/>
</dbReference>
<keyword evidence="1" id="KW-0175">Coiled coil</keyword>
<evidence type="ECO:0000259" key="3">
    <source>
        <dbReference type="Pfam" id="PF04282"/>
    </source>
</evidence>
<gene>
    <name evidence="4" type="ORF">LKD45_02320</name>
</gene>
<dbReference type="GO" id="GO:0005886">
    <property type="term" value="C:plasma membrane"/>
    <property type="evidence" value="ECO:0007669"/>
    <property type="project" value="TreeGrafter"/>
</dbReference>
<proteinExistence type="predicted"/>
<dbReference type="Pfam" id="PF13596">
    <property type="entry name" value="PAS_10"/>
    <property type="match status" value="1"/>
</dbReference>
<dbReference type="InterPro" id="IPR012312">
    <property type="entry name" value="Hemerythrin-like"/>
</dbReference>
<dbReference type="Proteomes" id="UP001199355">
    <property type="component" value="Unassembled WGS sequence"/>
</dbReference>
<evidence type="ECO:0000259" key="2">
    <source>
        <dbReference type="Pfam" id="PF01814"/>
    </source>
</evidence>
<sequence>MEKKTFHGAETFNGRTEQLKEYLRRLGTGEALESVRADFVKQFSDVEASEIMQAEQKLLKEGTPLTEVQKLCDVHSALFHGATKEERIANAEKEVEASRKRIANAEDGADASLKREKLQEELAKREKFEKKEYSDKHTKAAELIAIVGHPLYTFTKENEALAELLKQFKESRSEELLLKIRDLSVHYAKKGDLLYPQLKVKYGISGPSDVMWTVDDEIRDDLGILMKESPRSADWNTRLDGVLKRVEEMIYKEQNILFPICAVNFTEDEWKGIYQDAKDYAVCFGAEPEVWDRAENVGRSEFGWRRSADGQQGSAGQKDAAGEIVMPGGHMTLEQLTALLNTVPLEISFIDTENINRFFNEGPKVFKRPAMAIDREVFSCHPPKIEPMVRAIIEDFRNNKRNRVPVWMEKGGRTMLVTYMAVRDKNGKYLGTAEFVQDMEFAKEHFGK</sequence>
<evidence type="ECO:0000313" key="4">
    <source>
        <dbReference type="EMBL" id="MCC2166545.1"/>
    </source>
</evidence>
<feature type="coiled-coil region" evidence="1">
    <location>
        <begin position="81"/>
        <end position="131"/>
    </location>
</feature>
<protein>
    <submittedName>
        <fullName evidence="4">DUF438 domain-containing protein</fullName>
    </submittedName>
</protein>
<dbReference type="Gene3D" id="1.20.120.520">
    <property type="entry name" value="nmb1532 protein domain like"/>
    <property type="match status" value="1"/>
</dbReference>
<name>A0AAE3DJT6_9FIRM</name>
<dbReference type="PANTHER" id="PTHR39966:SF3">
    <property type="entry name" value="DUF438 DOMAIN-CONTAINING PROTEIN"/>
    <property type="match status" value="1"/>
</dbReference>
<feature type="domain" description="Hemerythrin-like" evidence="2">
    <location>
        <begin position="150"/>
        <end position="260"/>
    </location>
</feature>
<dbReference type="EMBL" id="JAJEQF010000003">
    <property type="protein sequence ID" value="MCC2166545.1"/>
    <property type="molecule type" value="Genomic_DNA"/>
</dbReference>
<feature type="domain" description="DUF438" evidence="3">
    <location>
        <begin position="19"/>
        <end position="84"/>
    </location>
</feature>
<evidence type="ECO:0000313" key="5">
    <source>
        <dbReference type="Proteomes" id="UP001199355"/>
    </source>
</evidence>
<keyword evidence="5" id="KW-1185">Reference proteome</keyword>
<dbReference type="Pfam" id="PF04282">
    <property type="entry name" value="DUF438"/>
    <property type="match status" value="1"/>
</dbReference>
<comment type="caution">
    <text evidence="4">The sequence shown here is derived from an EMBL/GenBank/DDBJ whole genome shotgun (WGS) entry which is preliminary data.</text>
</comment>
<organism evidence="4 5">
    <name type="scientific">Gallintestinimicrobium propionicum</name>
    <dbReference type="NCBI Taxonomy" id="2981770"/>
    <lineage>
        <taxon>Bacteria</taxon>
        <taxon>Bacillati</taxon>
        <taxon>Bacillota</taxon>
        <taxon>Clostridia</taxon>
        <taxon>Lachnospirales</taxon>
        <taxon>Lachnospiraceae</taxon>
        <taxon>Gallintestinimicrobium</taxon>
    </lineage>
</organism>